<evidence type="ECO:0000313" key="3">
    <source>
        <dbReference type="EMBL" id="CAJ1950468.1"/>
    </source>
</evidence>
<organism evidence="2 5">
    <name type="scientific">Cylindrotheca closterium</name>
    <dbReference type="NCBI Taxonomy" id="2856"/>
    <lineage>
        <taxon>Eukaryota</taxon>
        <taxon>Sar</taxon>
        <taxon>Stramenopiles</taxon>
        <taxon>Ochrophyta</taxon>
        <taxon>Bacillariophyta</taxon>
        <taxon>Bacillariophyceae</taxon>
        <taxon>Bacillariophycidae</taxon>
        <taxon>Bacillariales</taxon>
        <taxon>Bacillariaceae</taxon>
        <taxon>Cylindrotheca</taxon>
    </lineage>
</organism>
<dbReference type="Proteomes" id="UP001295423">
    <property type="component" value="Unassembled WGS sequence"/>
</dbReference>
<evidence type="ECO:0000313" key="5">
    <source>
        <dbReference type="Proteomes" id="UP001295423"/>
    </source>
</evidence>
<evidence type="ECO:0000313" key="1">
    <source>
        <dbReference type="EMBL" id="CAJ1950464.1"/>
    </source>
</evidence>
<dbReference type="EMBL" id="CAKOGP040001769">
    <property type="protein sequence ID" value="CAJ1950468.1"/>
    <property type="molecule type" value="Genomic_DNA"/>
</dbReference>
<comment type="caution">
    <text evidence="2">The sequence shown here is derived from an EMBL/GenBank/DDBJ whole genome shotgun (WGS) entry which is preliminary data.</text>
</comment>
<dbReference type="EMBL" id="CAKOGP040001769">
    <property type="protein sequence ID" value="CAJ1950466.1"/>
    <property type="molecule type" value="Genomic_DNA"/>
</dbReference>
<gene>
    <name evidence="1" type="ORF">CYCCA115_LOCUS12597</name>
    <name evidence="2" type="ORF">CYCCA115_LOCUS12598</name>
    <name evidence="3" type="ORF">CYCCA115_LOCUS12599</name>
    <name evidence="4" type="ORF">CYCCA115_LOCUS12600</name>
</gene>
<dbReference type="EMBL" id="CAKOGP040001769">
    <property type="protein sequence ID" value="CAJ1950470.1"/>
    <property type="molecule type" value="Genomic_DNA"/>
</dbReference>
<dbReference type="AlphaFoldDB" id="A0AAD2FRH8"/>
<evidence type="ECO:0000313" key="4">
    <source>
        <dbReference type="EMBL" id="CAJ1950470.1"/>
    </source>
</evidence>
<proteinExistence type="predicted"/>
<name>A0AAD2FRH8_9STRA</name>
<evidence type="ECO:0000313" key="2">
    <source>
        <dbReference type="EMBL" id="CAJ1950466.1"/>
    </source>
</evidence>
<protein>
    <submittedName>
        <fullName evidence="2">Uncharacterized protein</fullName>
    </submittedName>
</protein>
<keyword evidence="5" id="KW-1185">Reference proteome</keyword>
<accession>A0AAD2FRH8</accession>
<dbReference type="EMBL" id="CAKOGP040001769">
    <property type="protein sequence ID" value="CAJ1950464.1"/>
    <property type="molecule type" value="Genomic_DNA"/>
</dbReference>
<reference evidence="2" key="1">
    <citation type="submission" date="2023-08" db="EMBL/GenBank/DDBJ databases">
        <authorList>
            <person name="Audoor S."/>
            <person name="Bilcke G."/>
        </authorList>
    </citation>
    <scope>NUCLEOTIDE SEQUENCE</scope>
</reference>
<sequence>MTESETVGASDCLGQTIWTMNFLKHQGIHTRRRYCYQDNDRIKRGDIHLLYCPTADIVADFYSKPQQGSLYKRFCDMVMGMTPVPPVEDPSFTCPTSQERVGSSIFGAGGQRTDGENMTKMARPTVTWADRVRGFAGGIARPELLGPAHEKLVNR</sequence>